<name>A0A6G1KW95_9PEZI</name>
<organism evidence="3 4">
    <name type="scientific">Teratosphaeria nubilosa</name>
    <dbReference type="NCBI Taxonomy" id="161662"/>
    <lineage>
        <taxon>Eukaryota</taxon>
        <taxon>Fungi</taxon>
        <taxon>Dikarya</taxon>
        <taxon>Ascomycota</taxon>
        <taxon>Pezizomycotina</taxon>
        <taxon>Dothideomycetes</taxon>
        <taxon>Dothideomycetidae</taxon>
        <taxon>Mycosphaerellales</taxon>
        <taxon>Teratosphaeriaceae</taxon>
        <taxon>Teratosphaeria</taxon>
    </lineage>
</organism>
<dbReference type="Pfam" id="PF01814">
    <property type="entry name" value="Hemerythrin"/>
    <property type="match status" value="1"/>
</dbReference>
<dbReference type="OrthoDB" id="10044044at2759"/>
<dbReference type="AlphaFoldDB" id="A0A6G1KW95"/>
<feature type="domain" description="Hemerythrin-like" evidence="2">
    <location>
        <begin position="47"/>
        <end position="140"/>
    </location>
</feature>
<evidence type="ECO:0000259" key="2">
    <source>
        <dbReference type="Pfam" id="PF01814"/>
    </source>
</evidence>
<dbReference type="PANTHER" id="PTHR38048">
    <property type="entry name" value="EXPRESSED PROTEIN"/>
    <property type="match status" value="1"/>
</dbReference>
<evidence type="ECO:0000256" key="1">
    <source>
        <dbReference type="SAM" id="MobiDB-lite"/>
    </source>
</evidence>
<evidence type="ECO:0000313" key="4">
    <source>
        <dbReference type="Proteomes" id="UP000799436"/>
    </source>
</evidence>
<proteinExistence type="predicted"/>
<reference evidence="3" key="1">
    <citation type="journal article" date="2020" name="Stud. Mycol.">
        <title>101 Dothideomycetes genomes: a test case for predicting lifestyles and emergence of pathogens.</title>
        <authorList>
            <person name="Haridas S."/>
            <person name="Albert R."/>
            <person name="Binder M."/>
            <person name="Bloem J."/>
            <person name="Labutti K."/>
            <person name="Salamov A."/>
            <person name="Andreopoulos B."/>
            <person name="Baker S."/>
            <person name="Barry K."/>
            <person name="Bills G."/>
            <person name="Bluhm B."/>
            <person name="Cannon C."/>
            <person name="Castanera R."/>
            <person name="Culley D."/>
            <person name="Daum C."/>
            <person name="Ezra D."/>
            <person name="Gonzalez J."/>
            <person name="Henrissat B."/>
            <person name="Kuo A."/>
            <person name="Liang C."/>
            <person name="Lipzen A."/>
            <person name="Lutzoni F."/>
            <person name="Magnuson J."/>
            <person name="Mondo S."/>
            <person name="Nolan M."/>
            <person name="Ohm R."/>
            <person name="Pangilinan J."/>
            <person name="Park H.-J."/>
            <person name="Ramirez L."/>
            <person name="Alfaro M."/>
            <person name="Sun H."/>
            <person name="Tritt A."/>
            <person name="Yoshinaga Y."/>
            <person name="Zwiers L.-H."/>
            <person name="Turgeon B."/>
            <person name="Goodwin S."/>
            <person name="Spatafora J."/>
            <person name="Crous P."/>
            <person name="Grigoriev I."/>
        </authorList>
    </citation>
    <scope>NUCLEOTIDE SEQUENCE</scope>
    <source>
        <strain evidence="3">CBS 116005</strain>
    </source>
</reference>
<dbReference type="PANTHER" id="PTHR38048:SF2">
    <property type="entry name" value="HEMERYTHRIN-LIKE DOMAIN-CONTAINING PROTEIN"/>
    <property type="match status" value="1"/>
</dbReference>
<feature type="compositionally biased region" description="Polar residues" evidence="1">
    <location>
        <begin position="13"/>
        <end position="23"/>
    </location>
</feature>
<dbReference type="InterPro" id="IPR012312">
    <property type="entry name" value="Hemerythrin-like"/>
</dbReference>
<dbReference type="Proteomes" id="UP000799436">
    <property type="component" value="Unassembled WGS sequence"/>
</dbReference>
<dbReference type="Gene3D" id="1.20.120.520">
    <property type="entry name" value="nmb1532 protein domain like"/>
    <property type="match status" value="1"/>
</dbReference>
<evidence type="ECO:0000313" key="3">
    <source>
        <dbReference type="EMBL" id="KAF2764911.1"/>
    </source>
</evidence>
<feature type="region of interest" description="Disordered" evidence="1">
    <location>
        <begin position="1"/>
        <end position="34"/>
    </location>
</feature>
<dbReference type="EMBL" id="ML995906">
    <property type="protein sequence ID" value="KAF2764911.1"/>
    <property type="molecule type" value="Genomic_DNA"/>
</dbReference>
<sequence>MAQPLVTMAQAGVPQTFNPTETAAPQKKEQETPMTPREFRIYNSMAERMNLFHASFRRTWNLLHGSAVAGAFPPNTTLSSFITLGENFCHHLTFHHTVEERHIFPVLATRMPSFRETEALLEQHRVIHEGLEGLEGFLKGGFGGVLWKHLDEEVVELGAERMRRYWSEEEMAGLPM</sequence>
<protein>
    <recommendedName>
        <fullName evidence="2">Hemerythrin-like domain-containing protein</fullName>
    </recommendedName>
</protein>
<dbReference type="CDD" id="cd12108">
    <property type="entry name" value="Hr-like"/>
    <property type="match status" value="1"/>
</dbReference>
<accession>A0A6G1KW95</accession>
<gene>
    <name evidence="3" type="ORF">EJ03DRAFT_346005</name>
</gene>
<dbReference type="InterPro" id="IPR053206">
    <property type="entry name" value="Dimeric_xanthone_biosynth"/>
</dbReference>
<keyword evidence="4" id="KW-1185">Reference proteome</keyword>